<dbReference type="InParanoid" id="E2AQS8"/>
<dbReference type="OrthoDB" id="6255506at2759"/>
<name>E2AQS8_CAMFO</name>
<dbReference type="FunCoup" id="E2AQS8">
    <property type="interactions" value="1178"/>
</dbReference>
<accession>E2AQS8</accession>
<reference evidence="2 3" key="1">
    <citation type="journal article" date="2010" name="Science">
        <title>Genomic comparison of the ants Camponotus floridanus and Harpegnathos saltator.</title>
        <authorList>
            <person name="Bonasio R."/>
            <person name="Zhang G."/>
            <person name="Ye C."/>
            <person name="Mutti N.S."/>
            <person name="Fang X."/>
            <person name="Qin N."/>
            <person name="Donahue G."/>
            <person name="Yang P."/>
            <person name="Li Q."/>
            <person name="Li C."/>
            <person name="Zhang P."/>
            <person name="Huang Z."/>
            <person name="Berger S.L."/>
            <person name="Reinberg D."/>
            <person name="Wang J."/>
            <person name="Liebig J."/>
        </authorList>
    </citation>
    <scope>NUCLEOTIDE SEQUENCE [LARGE SCALE GENOMIC DNA]</scope>
    <source>
        <strain evidence="3">C129</strain>
    </source>
</reference>
<feature type="region of interest" description="Disordered" evidence="1">
    <location>
        <begin position="267"/>
        <end position="295"/>
    </location>
</feature>
<dbReference type="PANTHER" id="PTHR31196">
    <property type="entry name" value="RNA POLYMERASE II NUCLEAR LOCALIZATION PROTEIN SLC7A6OS-RELATED"/>
    <property type="match status" value="1"/>
</dbReference>
<dbReference type="OMA" id="KCANSES"/>
<evidence type="ECO:0008006" key="4">
    <source>
        <dbReference type="Google" id="ProtNLM"/>
    </source>
</evidence>
<dbReference type="GO" id="GO:0032502">
    <property type="term" value="P:developmental process"/>
    <property type="evidence" value="ECO:0007669"/>
    <property type="project" value="TreeGrafter"/>
</dbReference>
<evidence type="ECO:0000256" key="1">
    <source>
        <dbReference type="SAM" id="MobiDB-lite"/>
    </source>
</evidence>
<evidence type="ECO:0000313" key="3">
    <source>
        <dbReference type="Proteomes" id="UP000000311"/>
    </source>
</evidence>
<dbReference type="PANTHER" id="PTHR31196:SF2">
    <property type="entry name" value="RNA POLYMERASE II NUCLEAR LOCALIZATION PROTEIN SLC7A6OS-RELATED"/>
    <property type="match status" value="1"/>
</dbReference>
<dbReference type="Proteomes" id="UP000000311">
    <property type="component" value="Unassembled WGS sequence"/>
</dbReference>
<dbReference type="InterPro" id="IPR040218">
    <property type="entry name" value="SLC7A6OS"/>
</dbReference>
<protein>
    <recommendedName>
        <fullName evidence="4">RNA polymerase II nuclear localization protein SLC7A6OS</fullName>
    </recommendedName>
</protein>
<feature type="compositionally biased region" description="Acidic residues" evidence="1">
    <location>
        <begin position="189"/>
        <end position="204"/>
    </location>
</feature>
<proteinExistence type="predicted"/>
<keyword evidence="3" id="KW-1185">Reference proteome</keyword>
<dbReference type="EMBL" id="GL441834">
    <property type="protein sequence ID" value="EFN64190.1"/>
    <property type="molecule type" value="Genomic_DNA"/>
</dbReference>
<dbReference type="AlphaFoldDB" id="E2AQS8"/>
<evidence type="ECO:0000313" key="2">
    <source>
        <dbReference type="EMBL" id="EFN64190.1"/>
    </source>
</evidence>
<sequence>MTAVLRVKRKNTDTPLDKLVIACKRARTGSPLLDENEPAIQTVVQFATTLTDPTEDVAQHVAKVMPKINTEIAKVGTKRTCGQTDGNHHANISNKKWIGMEPLGERYKVVNCQRSQDTLKTEEKLEEKWLTLIDVEDSWSVSTITATQNAKETEDIEEFVFDLYCGPTTNDDVWLENNEILVQEPEYPDFDYDDESAESTDDSNAESHWLNDYPDTDYDRSGDEDYDSDYSNNDDYLHVDPNEEEDIKIYGCSYANYRRMIQAANLNNSSSSNSSDDEGRSSNYSSEENESMDIV</sequence>
<organism evidence="3">
    <name type="scientific">Camponotus floridanus</name>
    <name type="common">Florida carpenter ant</name>
    <dbReference type="NCBI Taxonomy" id="104421"/>
    <lineage>
        <taxon>Eukaryota</taxon>
        <taxon>Metazoa</taxon>
        <taxon>Ecdysozoa</taxon>
        <taxon>Arthropoda</taxon>
        <taxon>Hexapoda</taxon>
        <taxon>Insecta</taxon>
        <taxon>Pterygota</taxon>
        <taxon>Neoptera</taxon>
        <taxon>Endopterygota</taxon>
        <taxon>Hymenoptera</taxon>
        <taxon>Apocrita</taxon>
        <taxon>Aculeata</taxon>
        <taxon>Formicoidea</taxon>
        <taxon>Formicidae</taxon>
        <taxon>Formicinae</taxon>
        <taxon>Camponotus</taxon>
    </lineage>
</organism>
<gene>
    <name evidence="2" type="ORF">EAG_09001</name>
</gene>
<dbReference type="STRING" id="104421.E2AQS8"/>
<dbReference type="KEGG" id="cfo:105255021"/>
<feature type="region of interest" description="Disordered" evidence="1">
    <location>
        <begin position="189"/>
        <end position="239"/>
    </location>
</feature>